<organism evidence="3 4">
    <name type="scientific">Drouetiella hepatica Uher 2000/2452</name>
    <dbReference type="NCBI Taxonomy" id="904376"/>
    <lineage>
        <taxon>Bacteria</taxon>
        <taxon>Bacillati</taxon>
        <taxon>Cyanobacteriota</taxon>
        <taxon>Cyanophyceae</taxon>
        <taxon>Oculatellales</taxon>
        <taxon>Oculatellaceae</taxon>
        <taxon>Drouetiella</taxon>
    </lineage>
</organism>
<dbReference type="SUPFAM" id="SSF110849">
    <property type="entry name" value="ParB/Sulfiredoxin"/>
    <property type="match status" value="1"/>
</dbReference>
<sequence length="385" mass="43344">MPKSNKPSVLGMFAGAAGSQQVFELEGHIDELQAEIVRLKANQTTVELAEAERNQLNQIIEALRDQLKEVGGVVKVHHKDIQPNLKQPRQTFAPNSIHSMAVSIKAEGQQQPIILLPGNLLFDGERRWRAVSEYLQPEIETLDAVILPRELSEAELHSCALLTSLHREGLNDLDLAEGLTQQVKFELGVEPEETIKAVRRAIARLNTRKLLPQLTKLVTMTRDKQSRCVNTFELDNIERDIFLLLLRFQQNPASVDANVFPSLKFPIDLKQAIRQSGLGTNHARLIQQLNAKKLGIPEEKALEIRQDSVIQILEKKLTISETRTLIGKIIAEHQPERKHVALNRKVESLIRNVSDISLEDTGLEQLQKLLVALETKAKEIRSNLP</sequence>
<dbReference type="Pfam" id="PF02195">
    <property type="entry name" value="ParB_N"/>
    <property type="match status" value="1"/>
</dbReference>
<dbReference type="AlphaFoldDB" id="A0A951UPS7"/>
<evidence type="ECO:0000256" key="1">
    <source>
        <dbReference type="SAM" id="Coils"/>
    </source>
</evidence>
<evidence type="ECO:0000313" key="4">
    <source>
        <dbReference type="Proteomes" id="UP000757435"/>
    </source>
</evidence>
<dbReference type="GO" id="GO:0005694">
    <property type="term" value="C:chromosome"/>
    <property type="evidence" value="ECO:0007669"/>
    <property type="project" value="TreeGrafter"/>
</dbReference>
<reference evidence="3" key="2">
    <citation type="journal article" date="2022" name="Microbiol. Resour. Announc.">
        <title>Metagenome Sequencing to Explore Phylogenomics of Terrestrial Cyanobacteria.</title>
        <authorList>
            <person name="Ward R.D."/>
            <person name="Stajich J.E."/>
            <person name="Johansen J.R."/>
            <person name="Huntemann M."/>
            <person name="Clum A."/>
            <person name="Foster B."/>
            <person name="Foster B."/>
            <person name="Roux S."/>
            <person name="Palaniappan K."/>
            <person name="Varghese N."/>
            <person name="Mukherjee S."/>
            <person name="Reddy T.B.K."/>
            <person name="Daum C."/>
            <person name="Copeland A."/>
            <person name="Chen I.A."/>
            <person name="Ivanova N.N."/>
            <person name="Kyrpides N.C."/>
            <person name="Shapiro N."/>
            <person name="Eloe-Fadrosh E.A."/>
            <person name="Pietrasiak N."/>
        </authorList>
    </citation>
    <scope>NUCLEOTIDE SEQUENCE</scope>
    <source>
        <strain evidence="3">UHER 2000/2452</strain>
    </source>
</reference>
<evidence type="ECO:0000259" key="2">
    <source>
        <dbReference type="SMART" id="SM00470"/>
    </source>
</evidence>
<keyword evidence="1" id="KW-0175">Coiled coil</keyword>
<comment type="caution">
    <text evidence="3">The sequence shown here is derived from an EMBL/GenBank/DDBJ whole genome shotgun (WGS) entry which is preliminary data.</text>
</comment>
<protein>
    <submittedName>
        <fullName evidence="3">ParB N-terminal domain-containing protein</fullName>
    </submittedName>
</protein>
<proteinExistence type="predicted"/>
<dbReference type="PANTHER" id="PTHR33375:SF1">
    <property type="entry name" value="CHROMOSOME-PARTITIONING PROTEIN PARB-RELATED"/>
    <property type="match status" value="1"/>
</dbReference>
<evidence type="ECO:0000313" key="3">
    <source>
        <dbReference type="EMBL" id="MBW4662286.1"/>
    </source>
</evidence>
<dbReference type="GO" id="GO:0007059">
    <property type="term" value="P:chromosome segregation"/>
    <property type="evidence" value="ECO:0007669"/>
    <property type="project" value="TreeGrafter"/>
</dbReference>
<feature type="domain" description="ParB-like N-terminal" evidence="2">
    <location>
        <begin position="74"/>
        <end position="165"/>
    </location>
</feature>
<dbReference type="SMART" id="SM00470">
    <property type="entry name" value="ParB"/>
    <property type="match status" value="1"/>
</dbReference>
<name>A0A951UPS7_9CYAN</name>
<accession>A0A951UPS7</accession>
<dbReference type="Proteomes" id="UP000757435">
    <property type="component" value="Unassembled WGS sequence"/>
</dbReference>
<dbReference type="InterPro" id="IPR036086">
    <property type="entry name" value="ParB/Sulfiredoxin_sf"/>
</dbReference>
<reference evidence="3" key="1">
    <citation type="submission" date="2021-05" db="EMBL/GenBank/DDBJ databases">
        <authorList>
            <person name="Pietrasiak N."/>
            <person name="Ward R."/>
            <person name="Stajich J.E."/>
            <person name="Kurbessoian T."/>
        </authorList>
    </citation>
    <scope>NUCLEOTIDE SEQUENCE</scope>
    <source>
        <strain evidence="3">UHER 2000/2452</strain>
    </source>
</reference>
<dbReference type="EMBL" id="JAHHHD010000066">
    <property type="protein sequence ID" value="MBW4662286.1"/>
    <property type="molecule type" value="Genomic_DNA"/>
</dbReference>
<dbReference type="Gene3D" id="3.90.1530.10">
    <property type="entry name" value="Conserved hypothetical protein from pyrococcus furiosus pfu- 392566-001, ParB domain"/>
    <property type="match status" value="1"/>
</dbReference>
<dbReference type="PANTHER" id="PTHR33375">
    <property type="entry name" value="CHROMOSOME-PARTITIONING PROTEIN PARB-RELATED"/>
    <property type="match status" value="1"/>
</dbReference>
<dbReference type="InterPro" id="IPR003115">
    <property type="entry name" value="ParB_N"/>
</dbReference>
<feature type="coiled-coil region" evidence="1">
    <location>
        <begin position="22"/>
        <end position="69"/>
    </location>
</feature>
<gene>
    <name evidence="3" type="ORF">KME15_26840</name>
</gene>
<dbReference type="InterPro" id="IPR050336">
    <property type="entry name" value="Chromosome_partition/occlusion"/>
</dbReference>